<proteinExistence type="inferred from homology"/>
<comment type="cofactor">
    <cofactor evidence="1 13">
        <name>pyridoxal 5'-phosphate</name>
        <dbReference type="ChEBI" id="CHEBI:597326"/>
    </cofactor>
</comment>
<dbReference type="CDD" id="cd01561">
    <property type="entry name" value="CBS_like"/>
    <property type="match status" value="1"/>
</dbReference>
<dbReference type="RefSeq" id="WP_096408072.1">
    <property type="nucleotide sequence ID" value="NZ_AP017372.2"/>
</dbReference>
<evidence type="ECO:0000256" key="4">
    <source>
        <dbReference type="ARBA" id="ARBA00012681"/>
    </source>
</evidence>
<keyword evidence="8 13" id="KW-0663">Pyridoxal phosphate</keyword>
<dbReference type="AlphaFoldDB" id="A0A0X8X832"/>
<keyword evidence="17" id="KW-1185">Reference proteome</keyword>
<dbReference type="Gene3D" id="3.40.50.1100">
    <property type="match status" value="2"/>
</dbReference>
<dbReference type="InterPro" id="IPR036052">
    <property type="entry name" value="TrpB-like_PALP_sf"/>
</dbReference>
<dbReference type="PANTHER" id="PTHR10314">
    <property type="entry name" value="CYSTATHIONINE BETA-SYNTHASE"/>
    <property type="match status" value="1"/>
</dbReference>
<dbReference type="NCBIfam" id="TIGR01136">
    <property type="entry name" value="cysKM"/>
    <property type="match status" value="1"/>
</dbReference>
<dbReference type="FunFam" id="3.40.50.1100:FF:000006">
    <property type="entry name" value="Cysteine synthase"/>
    <property type="match status" value="1"/>
</dbReference>
<dbReference type="InterPro" id="IPR001926">
    <property type="entry name" value="TrpB-like_PALP"/>
</dbReference>
<protein>
    <recommendedName>
        <fullName evidence="5">Cysteine synthase</fullName>
        <ecNumber evidence="4">2.5.1.47</ecNumber>
    </recommendedName>
    <alternativeName>
        <fullName evidence="10">O-acetylserine (thiol)-lyase</fullName>
    </alternativeName>
    <alternativeName>
        <fullName evidence="11">O-acetylserine sulfhydrylase</fullName>
    </alternativeName>
</protein>
<evidence type="ECO:0000256" key="3">
    <source>
        <dbReference type="ARBA" id="ARBA00007103"/>
    </source>
</evidence>
<dbReference type="InterPro" id="IPR005859">
    <property type="entry name" value="CysK"/>
</dbReference>
<evidence type="ECO:0000256" key="7">
    <source>
        <dbReference type="ARBA" id="ARBA00022679"/>
    </source>
</evidence>
<evidence type="ECO:0000256" key="1">
    <source>
        <dbReference type="ARBA" id="ARBA00001933"/>
    </source>
</evidence>
<dbReference type="EMBL" id="AP017372">
    <property type="protein sequence ID" value="BAU57260.1"/>
    <property type="molecule type" value="Genomic_DNA"/>
</dbReference>
<evidence type="ECO:0000256" key="8">
    <source>
        <dbReference type="ARBA" id="ARBA00022898"/>
    </source>
</evidence>
<dbReference type="KEGG" id="hhk:HH1059_05750"/>
<feature type="domain" description="Tryptophan synthase beta chain-like PALP" evidence="15">
    <location>
        <begin position="20"/>
        <end position="307"/>
    </location>
</feature>
<dbReference type="InterPro" id="IPR005856">
    <property type="entry name" value="Cys_synth"/>
</dbReference>
<dbReference type="GO" id="GO:0006535">
    <property type="term" value="P:cysteine biosynthetic process from serine"/>
    <property type="evidence" value="ECO:0007669"/>
    <property type="project" value="InterPro"/>
</dbReference>
<evidence type="ECO:0000256" key="5">
    <source>
        <dbReference type="ARBA" id="ARBA00019371"/>
    </source>
</evidence>
<dbReference type="EC" id="2.5.1.47" evidence="4"/>
<dbReference type="GO" id="GO:0016846">
    <property type="term" value="F:carbon-sulfur lyase activity"/>
    <property type="evidence" value="ECO:0007669"/>
    <property type="project" value="UniProtKB-ARBA"/>
</dbReference>
<dbReference type="Proteomes" id="UP000218890">
    <property type="component" value="Chromosome"/>
</dbReference>
<evidence type="ECO:0000256" key="11">
    <source>
        <dbReference type="ARBA" id="ARBA00033075"/>
    </source>
</evidence>
<evidence type="ECO:0000256" key="9">
    <source>
        <dbReference type="ARBA" id="ARBA00023192"/>
    </source>
</evidence>
<feature type="binding site" evidence="13">
    <location>
        <begin position="192"/>
        <end position="196"/>
    </location>
    <ligand>
        <name>pyridoxal 5'-phosphate</name>
        <dbReference type="ChEBI" id="CHEBI:597326"/>
    </ligand>
</feature>
<dbReference type="InterPro" id="IPR050214">
    <property type="entry name" value="Cys_Synth/Cystath_Beta-Synth"/>
</dbReference>
<keyword evidence="6" id="KW-0028">Amino-acid biosynthesis</keyword>
<reference evidence="16" key="1">
    <citation type="submission" date="2016-02" db="EMBL/GenBank/DDBJ databases">
        <title>Halorhodospira halochloris DSM-1059 complete genome, version 2.</title>
        <authorList>
            <person name="Tsukatani Y."/>
        </authorList>
    </citation>
    <scope>NUCLEOTIDE SEQUENCE</scope>
    <source>
        <strain evidence="16">DSM 1059</strain>
    </source>
</reference>
<dbReference type="Pfam" id="PF00291">
    <property type="entry name" value="PALP"/>
    <property type="match status" value="1"/>
</dbReference>
<gene>
    <name evidence="16" type="ORF">HH1059_05750</name>
</gene>
<name>A0A0X8X832_HALHR</name>
<comment type="similarity">
    <text evidence="3">Belongs to the cysteine synthase/cystathionine beta-synthase family.</text>
</comment>
<evidence type="ECO:0000256" key="12">
    <source>
        <dbReference type="ARBA" id="ARBA00047931"/>
    </source>
</evidence>
<comment type="pathway">
    <text evidence="2">Amino-acid biosynthesis; L-cysteine biosynthesis; L-cysteine from L-serine: step 2/2.</text>
</comment>
<evidence type="ECO:0000256" key="6">
    <source>
        <dbReference type="ARBA" id="ARBA00022605"/>
    </source>
</evidence>
<evidence type="ECO:0000256" key="13">
    <source>
        <dbReference type="PIRSR" id="PIRSR605856-50"/>
    </source>
</evidence>
<dbReference type="NCBIfam" id="TIGR01139">
    <property type="entry name" value="cysK"/>
    <property type="match status" value="1"/>
</dbReference>
<dbReference type="OrthoDB" id="9805733at2"/>
<evidence type="ECO:0000256" key="10">
    <source>
        <dbReference type="ARBA" id="ARBA00030296"/>
    </source>
</evidence>
<organism evidence="16 17">
    <name type="scientific">Halorhodospira halochloris</name>
    <name type="common">Ectothiorhodospira halochloris</name>
    <dbReference type="NCBI Taxonomy" id="1052"/>
    <lineage>
        <taxon>Bacteria</taxon>
        <taxon>Pseudomonadati</taxon>
        <taxon>Pseudomonadota</taxon>
        <taxon>Gammaproteobacteria</taxon>
        <taxon>Chromatiales</taxon>
        <taxon>Ectothiorhodospiraceae</taxon>
        <taxon>Halorhodospira</taxon>
    </lineage>
</organism>
<comment type="catalytic activity">
    <reaction evidence="12">
        <text>O-acetyl-L-serine + hydrogen sulfide = L-cysteine + acetate</text>
        <dbReference type="Rhea" id="RHEA:14829"/>
        <dbReference type="ChEBI" id="CHEBI:29919"/>
        <dbReference type="ChEBI" id="CHEBI:30089"/>
        <dbReference type="ChEBI" id="CHEBI:35235"/>
        <dbReference type="ChEBI" id="CHEBI:58340"/>
        <dbReference type="EC" id="2.5.1.47"/>
    </reaction>
</comment>
<evidence type="ECO:0000256" key="2">
    <source>
        <dbReference type="ARBA" id="ARBA00004962"/>
    </source>
</evidence>
<dbReference type="FunFam" id="3.40.50.1100:FF:000002">
    <property type="entry name" value="Cysteine synthase"/>
    <property type="match status" value="1"/>
</dbReference>
<feature type="modified residue" description="N6-(pyridoxal phosphate)lysine" evidence="14">
    <location>
        <position position="57"/>
    </location>
</feature>
<dbReference type="GO" id="GO:0004124">
    <property type="term" value="F:cysteine synthase activity"/>
    <property type="evidence" value="ECO:0007669"/>
    <property type="project" value="UniProtKB-EC"/>
</dbReference>
<keyword evidence="9" id="KW-0198">Cysteine biosynthesis</keyword>
<evidence type="ECO:0000256" key="14">
    <source>
        <dbReference type="PIRSR" id="PIRSR605856-51"/>
    </source>
</evidence>
<evidence type="ECO:0000259" key="15">
    <source>
        <dbReference type="Pfam" id="PF00291"/>
    </source>
</evidence>
<dbReference type="SUPFAM" id="SSF53686">
    <property type="entry name" value="Tryptophan synthase beta subunit-like PLP-dependent enzymes"/>
    <property type="match status" value="1"/>
</dbReference>
<keyword evidence="7" id="KW-0808">Transferase</keyword>
<feature type="binding site" evidence="13">
    <location>
        <position position="88"/>
    </location>
    <ligand>
        <name>pyridoxal 5'-phosphate</name>
        <dbReference type="ChEBI" id="CHEBI:597326"/>
    </ligand>
</feature>
<feature type="binding site" evidence="13">
    <location>
        <position position="280"/>
    </location>
    <ligand>
        <name>pyridoxal 5'-phosphate</name>
        <dbReference type="ChEBI" id="CHEBI:597326"/>
    </ligand>
</feature>
<accession>A0A0X8X832</accession>
<evidence type="ECO:0000313" key="16">
    <source>
        <dbReference type="EMBL" id="BAU57260.1"/>
    </source>
</evidence>
<sequence length="326" mass="34396">MQAQNNGFEARGKIYADLLETVGNTPLVSLARLKQNKKLVAEPLAKLEFFNPLSSVKDRIAKAMIDSAERAGHIRPGASTLIEPTSGNTGIGLAFIAAARGYRLILTMPESMSAERRKLFAYFGAEMALTPPSGGMRGAIDKATELLTQIPDSYCPGQFENPANPETHRRATAEEIWRDTAGEIDIFVAGVGTGGTLTGVADVLKQRNPDLQAIAVEPANSPVLSGGKPGPHGLQGIGAGFIPKTLDTSLIDETIAVKDEDALARSQEIAHLEGIPAGISSGAALQATIEVASRAENRDKRLVTILPSAAERYLSTALFAGLLESG</sequence>
<evidence type="ECO:0000313" key="17">
    <source>
        <dbReference type="Proteomes" id="UP000218890"/>
    </source>
</evidence>